<evidence type="ECO:0000256" key="1">
    <source>
        <dbReference type="ARBA" id="ARBA00008858"/>
    </source>
</evidence>
<comment type="similarity">
    <text evidence="1">Belongs to the AIM6 family.</text>
</comment>
<proteinExistence type="inferred from homology"/>
<keyword evidence="3" id="KW-1133">Transmembrane helix</keyword>
<dbReference type="GO" id="GO:0008081">
    <property type="term" value="F:phosphoric diester hydrolase activity"/>
    <property type="evidence" value="ECO:0007669"/>
    <property type="project" value="InterPro"/>
</dbReference>
<organism evidence="4 5">
    <name type="scientific">Thelephora terrestris</name>
    <dbReference type="NCBI Taxonomy" id="56493"/>
    <lineage>
        <taxon>Eukaryota</taxon>
        <taxon>Fungi</taxon>
        <taxon>Dikarya</taxon>
        <taxon>Basidiomycota</taxon>
        <taxon>Agaricomycotina</taxon>
        <taxon>Agaricomycetes</taxon>
        <taxon>Thelephorales</taxon>
        <taxon>Thelephoraceae</taxon>
        <taxon>Thelephora</taxon>
    </lineage>
</organism>
<dbReference type="GO" id="GO:0006629">
    <property type="term" value="P:lipid metabolic process"/>
    <property type="evidence" value="ECO:0007669"/>
    <property type="project" value="InterPro"/>
</dbReference>
<evidence type="ECO:0000256" key="3">
    <source>
        <dbReference type="SAM" id="Phobius"/>
    </source>
</evidence>
<keyword evidence="3" id="KW-0472">Membrane</keyword>
<reference evidence="4" key="1">
    <citation type="journal article" date="2020" name="Nat. Commun.">
        <title>Large-scale genome sequencing of mycorrhizal fungi provides insights into the early evolution of symbiotic traits.</title>
        <authorList>
            <person name="Miyauchi S."/>
            <person name="Kiss E."/>
            <person name="Kuo A."/>
            <person name="Drula E."/>
            <person name="Kohler A."/>
            <person name="Sanchez-Garcia M."/>
            <person name="Morin E."/>
            <person name="Andreopoulos B."/>
            <person name="Barry K.W."/>
            <person name="Bonito G."/>
            <person name="Buee M."/>
            <person name="Carver A."/>
            <person name="Chen C."/>
            <person name="Cichocki N."/>
            <person name="Clum A."/>
            <person name="Culley D."/>
            <person name="Crous P.W."/>
            <person name="Fauchery L."/>
            <person name="Girlanda M."/>
            <person name="Hayes R.D."/>
            <person name="Keri Z."/>
            <person name="LaButti K."/>
            <person name="Lipzen A."/>
            <person name="Lombard V."/>
            <person name="Magnuson J."/>
            <person name="Maillard F."/>
            <person name="Murat C."/>
            <person name="Nolan M."/>
            <person name="Ohm R.A."/>
            <person name="Pangilinan J."/>
            <person name="Pereira M.F."/>
            <person name="Perotto S."/>
            <person name="Peter M."/>
            <person name="Pfister S."/>
            <person name="Riley R."/>
            <person name="Sitrit Y."/>
            <person name="Stielow J.B."/>
            <person name="Szollosi G."/>
            <person name="Zifcakova L."/>
            <person name="Stursova M."/>
            <person name="Spatafora J.W."/>
            <person name="Tedersoo L."/>
            <person name="Vaario L.M."/>
            <person name="Yamada A."/>
            <person name="Yan M."/>
            <person name="Wang P."/>
            <person name="Xu J."/>
            <person name="Bruns T."/>
            <person name="Baldrian P."/>
            <person name="Vilgalys R."/>
            <person name="Dunand C."/>
            <person name="Henrissat B."/>
            <person name="Grigoriev I.V."/>
            <person name="Hibbett D."/>
            <person name="Nagy L.G."/>
            <person name="Martin F.M."/>
        </authorList>
    </citation>
    <scope>NUCLEOTIDE SEQUENCE</scope>
    <source>
        <strain evidence="4">UH-Tt-Lm1</strain>
    </source>
</reference>
<reference evidence="4" key="2">
    <citation type="submission" date="2020-11" db="EMBL/GenBank/DDBJ databases">
        <authorList>
            <consortium name="DOE Joint Genome Institute"/>
            <person name="Kuo A."/>
            <person name="Miyauchi S."/>
            <person name="Kiss E."/>
            <person name="Drula E."/>
            <person name="Kohler A."/>
            <person name="Sanchez-Garcia M."/>
            <person name="Andreopoulos B."/>
            <person name="Barry K.W."/>
            <person name="Bonito G."/>
            <person name="Buee M."/>
            <person name="Carver A."/>
            <person name="Chen C."/>
            <person name="Cichocki N."/>
            <person name="Clum A."/>
            <person name="Culley D."/>
            <person name="Crous P.W."/>
            <person name="Fauchery L."/>
            <person name="Girlanda M."/>
            <person name="Hayes R."/>
            <person name="Keri Z."/>
            <person name="Labutti K."/>
            <person name="Lipzen A."/>
            <person name="Lombard V."/>
            <person name="Magnuson J."/>
            <person name="Maillard F."/>
            <person name="Morin E."/>
            <person name="Murat C."/>
            <person name="Nolan M."/>
            <person name="Ohm R."/>
            <person name="Pangilinan J."/>
            <person name="Pereira M."/>
            <person name="Perotto S."/>
            <person name="Peter M."/>
            <person name="Riley R."/>
            <person name="Sitrit Y."/>
            <person name="Stielow B."/>
            <person name="Szollosi G."/>
            <person name="Zifcakova L."/>
            <person name="Stursova M."/>
            <person name="Spatafora J.W."/>
            <person name="Tedersoo L."/>
            <person name="Vaario L.-M."/>
            <person name="Yamada A."/>
            <person name="Yan M."/>
            <person name="Wang P."/>
            <person name="Xu J."/>
            <person name="Bruns T."/>
            <person name="Baldrian P."/>
            <person name="Vilgalys R."/>
            <person name="Henrissat B."/>
            <person name="Grigoriev I.V."/>
            <person name="Hibbett D."/>
            <person name="Nagy L.G."/>
            <person name="Martin F.M."/>
        </authorList>
    </citation>
    <scope>NUCLEOTIDE SEQUENCE</scope>
    <source>
        <strain evidence="4">UH-Tt-Lm1</strain>
    </source>
</reference>
<name>A0A9P6H5Z2_9AGAM</name>
<dbReference type="AlphaFoldDB" id="A0A9P6H5Z2"/>
<keyword evidence="3" id="KW-0812">Transmembrane</keyword>
<evidence type="ECO:0000256" key="2">
    <source>
        <dbReference type="ARBA" id="ARBA00014286"/>
    </source>
</evidence>
<dbReference type="OrthoDB" id="4153866at2759"/>
<dbReference type="SUPFAM" id="SSF51695">
    <property type="entry name" value="PLC-like phosphodiesterases"/>
    <property type="match status" value="1"/>
</dbReference>
<dbReference type="InterPro" id="IPR051236">
    <property type="entry name" value="HAT_RTT109-like"/>
</dbReference>
<dbReference type="EMBL" id="WIUZ02000020">
    <property type="protein sequence ID" value="KAF9779226.1"/>
    <property type="molecule type" value="Genomic_DNA"/>
</dbReference>
<feature type="transmembrane region" description="Helical" evidence="3">
    <location>
        <begin position="20"/>
        <end position="38"/>
    </location>
</feature>
<dbReference type="PANTHER" id="PTHR31571:SF1">
    <property type="entry name" value="ALTERED INHERITANCE OF MITOCHONDRIA PROTEIN 6"/>
    <property type="match status" value="1"/>
</dbReference>
<accession>A0A9P6H5Z2</accession>
<keyword evidence="5" id="KW-1185">Reference proteome</keyword>
<dbReference type="InterPro" id="IPR017946">
    <property type="entry name" value="PLC-like_Pdiesterase_TIM-brl"/>
</dbReference>
<protein>
    <recommendedName>
        <fullName evidence="2">Altered inheritance of mitochondria protein 6</fullName>
    </recommendedName>
</protein>
<dbReference type="Proteomes" id="UP000736335">
    <property type="component" value="Unassembled WGS sequence"/>
</dbReference>
<gene>
    <name evidence="4" type="ORF">BJ322DRAFT_1013527</name>
</gene>
<sequence>MITTESLWLKKIRRNKFKTFVYIFVPSLFIFLLAFSLAPARGSSNNNNLMFYMGGILRPQIMFTAGVTPKRFHSRRDSFGVRYTPLLAALGYGATSIEIYLWLKKDGSLCVNPDNPESYDQTLDQVYLTPLQNMLEYTNQQPGGGMTSGVFQSAPYLPLQLVMNIRTPGPPHPGPGPYTLEALDATLQPFLKAGWLTTVDTVNPKAPPRQSALTIIITGADSPPPIILNPTGPTRYMFYDAPLKELDGGPMYTPALSPMASASFSSLVGLRWVVPHLARKKILQYVRMAHNQGIAVRVTEPIDFPLWIRNAYWQILLDCGVDWLDVDDLYSASQF</sequence>
<evidence type="ECO:0000313" key="5">
    <source>
        <dbReference type="Proteomes" id="UP000736335"/>
    </source>
</evidence>
<dbReference type="PANTHER" id="PTHR31571">
    <property type="entry name" value="ALTERED INHERITANCE OF MITOCHONDRIA PROTEIN 6"/>
    <property type="match status" value="1"/>
</dbReference>
<evidence type="ECO:0000313" key="4">
    <source>
        <dbReference type="EMBL" id="KAF9779226.1"/>
    </source>
</evidence>
<comment type="caution">
    <text evidence="4">The sequence shown here is derived from an EMBL/GenBank/DDBJ whole genome shotgun (WGS) entry which is preliminary data.</text>
</comment>